<keyword evidence="2" id="KW-1185">Reference proteome</keyword>
<comment type="caution">
    <text evidence="1">The sequence shown here is derived from an EMBL/GenBank/DDBJ whole genome shotgun (WGS) entry which is preliminary data.</text>
</comment>
<reference evidence="1 2" key="1">
    <citation type="journal article" date="2024" name="G3 (Bethesda)">
        <title>Genome assembly of Hibiscus sabdariffa L. provides insights into metabolisms of medicinal natural products.</title>
        <authorList>
            <person name="Kim T."/>
        </authorList>
    </citation>
    <scope>NUCLEOTIDE SEQUENCE [LARGE SCALE GENOMIC DNA]</scope>
    <source>
        <strain evidence="1">TK-2024</strain>
        <tissue evidence="1">Old leaves</tissue>
    </source>
</reference>
<proteinExistence type="predicted"/>
<accession>A0ABR2A1G9</accession>
<dbReference type="Proteomes" id="UP001396334">
    <property type="component" value="Unassembled WGS sequence"/>
</dbReference>
<evidence type="ECO:0000313" key="1">
    <source>
        <dbReference type="EMBL" id="KAK8486821.1"/>
    </source>
</evidence>
<evidence type="ECO:0000313" key="2">
    <source>
        <dbReference type="Proteomes" id="UP001396334"/>
    </source>
</evidence>
<sequence length="177" mass="20550">MRGKKRWVGREDGCLKIGGIGARFEWKWWRWRGRIGTAGRRATENAMVAEGMPKVRDEGDTWQSEGDICMGSMSRGSTWEFPGIRDGPTLTVLLVFWTYECIFVTVHTWDLHEWEFVADTWLEHTVLMNETLRFGSAQEFSRGGFKLRILYVNTQRFGVTNAGDWEGFKHNVSKVYM</sequence>
<name>A0ABR2A1G9_9ROSI</name>
<dbReference type="EMBL" id="JBBPBN010000424">
    <property type="protein sequence ID" value="KAK8486821.1"/>
    <property type="molecule type" value="Genomic_DNA"/>
</dbReference>
<organism evidence="1 2">
    <name type="scientific">Hibiscus sabdariffa</name>
    <name type="common">roselle</name>
    <dbReference type="NCBI Taxonomy" id="183260"/>
    <lineage>
        <taxon>Eukaryota</taxon>
        <taxon>Viridiplantae</taxon>
        <taxon>Streptophyta</taxon>
        <taxon>Embryophyta</taxon>
        <taxon>Tracheophyta</taxon>
        <taxon>Spermatophyta</taxon>
        <taxon>Magnoliopsida</taxon>
        <taxon>eudicotyledons</taxon>
        <taxon>Gunneridae</taxon>
        <taxon>Pentapetalae</taxon>
        <taxon>rosids</taxon>
        <taxon>malvids</taxon>
        <taxon>Malvales</taxon>
        <taxon>Malvaceae</taxon>
        <taxon>Malvoideae</taxon>
        <taxon>Hibiscus</taxon>
    </lineage>
</organism>
<protein>
    <submittedName>
        <fullName evidence="1">Uncharacterized protein</fullName>
    </submittedName>
</protein>
<gene>
    <name evidence="1" type="ORF">V6N11_063157</name>
</gene>